<evidence type="ECO:0000313" key="2">
    <source>
        <dbReference type="EMBL" id="OCF30713.1"/>
    </source>
</evidence>
<keyword evidence="1" id="KW-0732">Signal</keyword>
<gene>
    <name evidence="2" type="ORF">I316_07679</name>
</gene>
<name>A0A1B9GIA6_9TREE</name>
<reference evidence="3" key="2">
    <citation type="submission" date="2013-12" db="EMBL/GenBank/DDBJ databases">
        <title>Evolution of pathogenesis and genome organization in the Tremellales.</title>
        <authorList>
            <person name="Cuomo C."/>
            <person name="Litvintseva A."/>
            <person name="Heitman J."/>
            <person name="Chen Y."/>
            <person name="Sun S."/>
            <person name="Springer D."/>
            <person name="Dromer F."/>
            <person name="Young S."/>
            <person name="Zeng Q."/>
            <person name="Chapman S."/>
            <person name="Gujja S."/>
            <person name="Saif S."/>
            <person name="Birren B."/>
        </authorList>
    </citation>
    <scope>NUCLEOTIDE SEQUENCE [LARGE SCALE GENOMIC DNA]</scope>
    <source>
        <strain evidence="3">BCC8398</strain>
    </source>
</reference>
<dbReference type="EMBL" id="KI669515">
    <property type="protein sequence ID" value="OCF30713.1"/>
    <property type="molecule type" value="Genomic_DNA"/>
</dbReference>
<proteinExistence type="predicted"/>
<sequence>MRSHFFILIACFIVLLATFSSVADAAYLPTKTRDNRLTSRGGEKLTNAQRIARGLPLNKPKRMFDAKLRPRAPVPS</sequence>
<protein>
    <submittedName>
        <fullName evidence="2">Uncharacterized protein</fullName>
    </submittedName>
</protein>
<feature type="chain" id="PRO_5008627054" evidence="1">
    <location>
        <begin position="26"/>
        <end position="76"/>
    </location>
</feature>
<dbReference type="AlphaFoldDB" id="A0A1B9GIA6"/>
<reference evidence="2 3" key="1">
    <citation type="submission" date="2013-07" db="EMBL/GenBank/DDBJ databases">
        <title>The Genome Sequence of Cryptococcus heveanensis BCC8398.</title>
        <authorList>
            <consortium name="The Broad Institute Genome Sequencing Platform"/>
            <person name="Cuomo C."/>
            <person name="Litvintseva A."/>
            <person name="Chen Y."/>
            <person name="Heitman J."/>
            <person name="Sun S."/>
            <person name="Springer D."/>
            <person name="Dromer F."/>
            <person name="Young S.K."/>
            <person name="Zeng Q."/>
            <person name="Gargeya S."/>
            <person name="Fitzgerald M."/>
            <person name="Abouelleil A."/>
            <person name="Alvarado L."/>
            <person name="Berlin A.M."/>
            <person name="Chapman S.B."/>
            <person name="Dewar J."/>
            <person name="Goldberg J."/>
            <person name="Griggs A."/>
            <person name="Gujja S."/>
            <person name="Hansen M."/>
            <person name="Howarth C."/>
            <person name="Imamovic A."/>
            <person name="Larimer J."/>
            <person name="McCowan C."/>
            <person name="Murphy C."/>
            <person name="Pearson M."/>
            <person name="Priest M."/>
            <person name="Roberts A."/>
            <person name="Saif S."/>
            <person name="Shea T."/>
            <person name="Sykes S."/>
            <person name="Wortman J."/>
            <person name="Nusbaum C."/>
            <person name="Birren B."/>
        </authorList>
    </citation>
    <scope>NUCLEOTIDE SEQUENCE [LARGE SCALE GENOMIC DNA]</scope>
    <source>
        <strain evidence="2 3">BCC8398</strain>
    </source>
</reference>
<evidence type="ECO:0000256" key="1">
    <source>
        <dbReference type="SAM" id="SignalP"/>
    </source>
</evidence>
<dbReference type="Proteomes" id="UP000092666">
    <property type="component" value="Unassembled WGS sequence"/>
</dbReference>
<dbReference type="OrthoDB" id="4584900at2759"/>
<accession>A0A1B9GIA6</accession>
<organism evidence="2 3">
    <name type="scientific">Kwoniella heveanensis BCC8398</name>
    <dbReference type="NCBI Taxonomy" id="1296120"/>
    <lineage>
        <taxon>Eukaryota</taxon>
        <taxon>Fungi</taxon>
        <taxon>Dikarya</taxon>
        <taxon>Basidiomycota</taxon>
        <taxon>Agaricomycotina</taxon>
        <taxon>Tremellomycetes</taxon>
        <taxon>Tremellales</taxon>
        <taxon>Cryptococcaceae</taxon>
        <taxon>Kwoniella</taxon>
    </lineage>
</organism>
<keyword evidence="3" id="KW-1185">Reference proteome</keyword>
<evidence type="ECO:0000313" key="3">
    <source>
        <dbReference type="Proteomes" id="UP000092666"/>
    </source>
</evidence>
<feature type="signal peptide" evidence="1">
    <location>
        <begin position="1"/>
        <end position="25"/>
    </location>
</feature>